<dbReference type="SUPFAM" id="SSF52402">
    <property type="entry name" value="Adenine nucleotide alpha hydrolases-like"/>
    <property type="match status" value="2"/>
</dbReference>
<evidence type="ECO:0000259" key="3">
    <source>
        <dbReference type="Pfam" id="PF00582"/>
    </source>
</evidence>
<dbReference type="RefSeq" id="WP_187967735.1">
    <property type="nucleotide sequence ID" value="NZ_JACVDC010000144.1"/>
</dbReference>
<sequence>MEKVLLPTDFSDNAWNAITYASQLFKDIECTFYLLHVLPPTLGSRKTLASRTTEEMLSSAETDAAKKLEELAGEIASLTNNNKHKIETVTRFDLFSDAVEDVVKDKKIDIVVLGSHGAGGIRDLFLGSNTSNLIGNVKCPILAVPKDLEFQEIDEIGFALDYEFAYRKEGLAPLFRIAEKFKAGIRFYHVMEKRDEWTGEKEKIKKEIEKAFEGFDISFFLLTDAPLDVATRLFVESREIDLLCMAAEKRNFMDSLLGKSPVKNMSYHSTTPLLVLHKDTLK</sequence>
<proteinExistence type="inferred from homology"/>
<feature type="coiled-coil region" evidence="2">
    <location>
        <begin position="61"/>
        <end position="88"/>
    </location>
</feature>
<comment type="similarity">
    <text evidence="1">Belongs to the universal stress protein A family.</text>
</comment>
<protein>
    <submittedName>
        <fullName evidence="4">Universal stress protein</fullName>
    </submittedName>
</protein>
<dbReference type="InterPro" id="IPR006015">
    <property type="entry name" value="Universal_stress_UspA"/>
</dbReference>
<dbReference type="PANTHER" id="PTHR46268">
    <property type="entry name" value="STRESS RESPONSE PROTEIN NHAX"/>
    <property type="match status" value="1"/>
</dbReference>
<organism evidence="4 5">
    <name type="scientific">Sinomicrobium weinanense</name>
    <dbReference type="NCBI Taxonomy" id="2842200"/>
    <lineage>
        <taxon>Bacteria</taxon>
        <taxon>Pseudomonadati</taxon>
        <taxon>Bacteroidota</taxon>
        <taxon>Flavobacteriia</taxon>
        <taxon>Flavobacteriales</taxon>
        <taxon>Flavobacteriaceae</taxon>
        <taxon>Sinomicrobium</taxon>
    </lineage>
</organism>
<gene>
    <name evidence="4" type="ORF">IBL28_21855</name>
</gene>
<dbReference type="PRINTS" id="PR01438">
    <property type="entry name" value="UNVRSLSTRESS"/>
</dbReference>
<dbReference type="InterPro" id="IPR014729">
    <property type="entry name" value="Rossmann-like_a/b/a_fold"/>
</dbReference>
<feature type="domain" description="UspA" evidence="3">
    <location>
        <begin position="2"/>
        <end position="145"/>
    </location>
</feature>
<name>A0A926Q5X9_9FLAO</name>
<accession>A0A926Q5X9</accession>
<dbReference type="PANTHER" id="PTHR46268:SF6">
    <property type="entry name" value="UNIVERSAL STRESS PROTEIN UP12"/>
    <property type="match status" value="1"/>
</dbReference>
<keyword evidence="5" id="KW-1185">Reference proteome</keyword>
<evidence type="ECO:0000256" key="1">
    <source>
        <dbReference type="ARBA" id="ARBA00008791"/>
    </source>
</evidence>
<dbReference type="Gene3D" id="3.40.50.620">
    <property type="entry name" value="HUPs"/>
    <property type="match status" value="2"/>
</dbReference>
<evidence type="ECO:0000313" key="4">
    <source>
        <dbReference type="EMBL" id="MBC9798626.1"/>
    </source>
</evidence>
<comment type="caution">
    <text evidence="4">The sequence shown here is derived from an EMBL/GenBank/DDBJ whole genome shotgun (WGS) entry which is preliminary data.</text>
</comment>
<dbReference type="AlphaFoldDB" id="A0A926Q5X9"/>
<evidence type="ECO:0000256" key="2">
    <source>
        <dbReference type="SAM" id="Coils"/>
    </source>
</evidence>
<dbReference type="Proteomes" id="UP000653730">
    <property type="component" value="Unassembled WGS sequence"/>
</dbReference>
<dbReference type="CDD" id="cd00293">
    <property type="entry name" value="USP-like"/>
    <property type="match status" value="1"/>
</dbReference>
<reference evidence="4 5" key="1">
    <citation type="submission" date="2020-09" db="EMBL/GenBank/DDBJ databases">
        <title>Sinomicrobium weinanense sp. nov., a halophilic bacteria isolated from saline-alkali soil.</title>
        <authorList>
            <person name="Wu P."/>
            <person name="Ren H."/>
            <person name="Mei Y."/>
            <person name="Liang Y."/>
            <person name="Chen Z."/>
        </authorList>
    </citation>
    <scope>NUCLEOTIDE SEQUENCE [LARGE SCALE GENOMIC DNA]</scope>
    <source>
        <strain evidence="4 5">FJxs</strain>
    </source>
</reference>
<evidence type="ECO:0000313" key="5">
    <source>
        <dbReference type="Proteomes" id="UP000653730"/>
    </source>
</evidence>
<dbReference type="Pfam" id="PF00582">
    <property type="entry name" value="Usp"/>
    <property type="match status" value="1"/>
</dbReference>
<dbReference type="EMBL" id="JACVDC010000144">
    <property type="protein sequence ID" value="MBC9798626.1"/>
    <property type="molecule type" value="Genomic_DNA"/>
</dbReference>
<dbReference type="InterPro" id="IPR006016">
    <property type="entry name" value="UspA"/>
</dbReference>
<keyword evidence="2" id="KW-0175">Coiled coil</keyword>